<dbReference type="AlphaFoldDB" id="A0A4Z2G320"/>
<feature type="compositionally biased region" description="Basic and acidic residues" evidence="2">
    <location>
        <begin position="279"/>
        <end position="288"/>
    </location>
</feature>
<feature type="compositionally biased region" description="Low complexity" evidence="2">
    <location>
        <begin position="494"/>
        <end position="504"/>
    </location>
</feature>
<feature type="compositionally biased region" description="Basic and acidic residues" evidence="2">
    <location>
        <begin position="536"/>
        <end position="552"/>
    </location>
</feature>
<dbReference type="EMBL" id="SRLO01000750">
    <property type="protein sequence ID" value="TNN47264.1"/>
    <property type="molecule type" value="Genomic_DNA"/>
</dbReference>
<evidence type="ECO:0000256" key="1">
    <source>
        <dbReference type="PROSITE-ProRule" id="PRU00637"/>
    </source>
</evidence>
<dbReference type="PANTHER" id="PTHR15012:SF37">
    <property type="entry name" value="PROTEIN SHROOM1"/>
    <property type="match status" value="1"/>
</dbReference>
<sequence length="925" mass="100468">MSCIPNSARLPPPPIGRHARPFPSHPLRPAPLRGGGEARGQPREGIRFTSYYFTVISTCFHSSVIHSTRTGRTEDPEPAAARSHQEAFESPPDRPDGLRRDARRPANTPPVTRPPPLGPAPSMESYTVRCERMSGVELHPLSLPVSRLSPAKSNGDAHLAPPPHHQHGKGDSAYSSFSGGSTAPDYASPFPPDDLPPAADLKYVKSVYPPPAGALQADAHAVDRLYRSVEAITRRCRDDGYDGKALSKQDGRPAAAAAPARPPPVPTRLDSFTATRNLENGRLHRHGTELQPNALRLRPQKPDPDAVRPSVHAEPLYSVWRGAPPPPPSYRLHLQAHDHAAAPPGPEYLSVAGERQETPDAPERSPPGGHFESRRRRAHSARDRIASEPPPRAAATGPRSAAAGIVNGSIRHKGQFYFVTGVRSPSPSLCGSEAGGGSESAAAPETYRLGERRHSAMDHVSGSRSPGGATPDEREAFSSQSDVSFADQENRRLSSVSSWSSRSVDASEETDAGQNRDIGRHTANNHIFYCGPPPGGERHGYRKREEPLKGGERPPLGDAASERINKETTPLLYQLTGASRAAPRPSRDADFGAKGNDGVPKRAGRDGEERAAPSGDGAPDDPFSRSYREQLQDAQSKVLRETSFKRRDLQLSWPHRARHNPGARPNATHAFSPSLDSTTSTTSTDTLVTSVTSEETERRSVRGEERERREEREPDAGARPPNVAQPQAAPRVGGRRRLTQGQKKMYFSEPEKLHLLGAAPPLHFHAACRSFGEEEERRPEGEPGLVAARRRMFETRGRALSACGAVKSGLKQEQHAALVEYMERKTGLKAGEAAPGEKPPPSSPPRQRLSLGEKPDEWNNNKKSSRPQASRAPCRGRFASAESLLDPPEPPGFRSRSTSTPHAFQALDHEEEPPPAGPMETWRCV</sequence>
<feature type="domain" description="ASD1" evidence="3">
    <location>
        <begin position="631"/>
        <end position="757"/>
    </location>
</feature>
<feature type="compositionally biased region" description="Basic and acidic residues" evidence="2">
    <location>
        <begin position="622"/>
        <end position="631"/>
    </location>
</feature>
<feature type="compositionally biased region" description="Basic and acidic residues" evidence="2">
    <location>
        <begin position="239"/>
        <end position="251"/>
    </location>
</feature>
<feature type="region of interest" description="Disordered" evidence="2">
    <location>
        <begin position="67"/>
        <end position="123"/>
    </location>
</feature>
<dbReference type="GO" id="GO:0030864">
    <property type="term" value="C:cortical actin cytoskeleton"/>
    <property type="evidence" value="ECO:0007669"/>
    <property type="project" value="TreeGrafter"/>
</dbReference>
<feature type="region of interest" description="Disordered" evidence="2">
    <location>
        <begin position="827"/>
        <end position="925"/>
    </location>
</feature>
<feature type="region of interest" description="Disordered" evidence="2">
    <location>
        <begin position="146"/>
        <end position="194"/>
    </location>
</feature>
<dbReference type="GO" id="GO:0005912">
    <property type="term" value="C:adherens junction"/>
    <property type="evidence" value="ECO:0007669"/>
    <property type="project" value="TreeGrafter"/>
</dbReference>
<gene>
    <name evidence="4" type="primary">shroom1_1</name>
    <name evidence="4" type="ORF">EYF80_042530</name>
</gene>
<dbReference type="InterPro" id="IPR027685">
    <property type="entry name" value="Shroom_fam"/>
</dbReference>
<dbReference type="Pfam" id="PF08688">
    <property type="entry name" value="ASD1"/>
    <property type="match status" value="1"/>
</dbReference>
<dbReference type="GO" id="GO:0051015">
    <property type="term" value="F:actin filament binding"/>
    <property type="evidence" value="ECO:0007669"/>
    <property type="project" value="InterPro"/>
</dbReference>
<comment type="caution">
    <text evidence="4">The sequence shown here is derived from an EMBL/GenBank/DDBJ whole genome shotgun (WGS) entry which is preliminary data.</text>
</comment>
<evidence type="ECO:0000313" key="5">
    <source>
        <dbReference type="Proteomes" id="UP000314294"/>
    </source>
</evidence>
<keyword evidence="5" id="KW-1185">Reference proteome</keyword>
<dbReference type="InterPro" id="IPR014800">
    <property type="entry name" value="ASD1_dom"/>
</dbReference>
<dbReference type="Proteomes" id="UP000314294">
    <property type="component" value="Unassembled WGS sequence"/>
</dbReference>
<feature type="compositionally biased region" description="Basic and acidic residues" evidence="2">
    <location>
        <begin position="599"/>
        <end position="611"/>
    </location>
</feature>
<dbReference type="GO" id="GO:0016324">
    <property type="term" value="C:apical plasma membrane"/>
    <property type="evidence" value="ECO:0007669"/>
    <property type="project" value="TreeGrafter"/>
</dbReference>
<protein>
    <submittedName>
        <fullName evidence="4">Protein Shroom1</fullName>
    </submittedName>
</protein>
<dbReference type="GO" id="GO:0043296">
    <property type="term" value="C:apical junction complex"/>
    <property type="evidence" value="ECO:0007669"/>
    <property type="project" value="TreeGrafter"/>
</dbReference>
<feature type="compositionally biased region" description="Basic and acidic residues" evidence="2">
    <location>
        <begin position="354"/>
        <end position="363"/>
    </location>
</feature>
<keyword evidence="1" id="KW-0009">Actin-binding</keyword>
<evidence type="ECO:0000256" key="2">
    <source>
        <dbReference type="SAM" id="MobiDB-lite"/>
    </source>
</evidence>
<reference evidence="4 5" key="1">
    <citation type="submission" date="2019-03" db="EMBL/GenBank/DDBJ databases">
        <title>First draft genome of Liparis tanakae, snailfish: a comprehensive survey of snailfish specific genes.</title>
        <authorList>
            <person name="Kim W."/>
            <person name="Song I."/>
            <person name="Jeong J.-H."/>
            <person name="Kim D."/>
            <person name="Kim S."/>
            <person name="Ryu S."/>
            <person name="Song J.Y."/>
            <person name="Lee S.K."/>
        </authorList>
    </citation>
    <scope>NUCLEOTIDE SEQUENCE [LARGE SCALE GENOMIC DNA]</scope>
    <source>
        <tissue evidence="4">Muscle</tissue>
    </source>
</reference>
<feature type="region of interest" description="Disordered" evidence="2">
    <location>
        <begin position="239"/>
        <end position="309"/>
    </location>
</feature>
<feature type="compositionally biased region" description="Low complexity" evidence="2">
    <location>
        <begin position="674"/>
        <end position="693"/>
    </location>
</feature>
<dbReference type="GO" id="GO:0007015">
    <property type="term" value="P:actin filament organization"/>
    <property type="evidence" value="ECO:0007669"/>
    <property type="project" value="TreeGrafter"/>
</dbReference>
<dbReference type="PROSITE" id="PS51306">
    <property type="entry name" value="ASD1"/>
    <property type="match status" value="1"/>
</dbReference>
<feature type="compositionally biased region" description="Basic and acidic residues" evidence="2">
    <location>
        <begin position="695"/>
        <end position="716"/>
    </location>
</feature>
<feature type="compositionally biased region" description="Basic and acidic residues" evidence="2">
    <location>
        <begin position="638"/>
        <end position="649"/>
    </location>
</feature>
<feature type="region of interest" description="Disordered" evidence="2">
    <location>
        <begin position="455"/>
        <end position="736"/>
    </location>
</feature>
<feature type="region of interest" description="Disordered" evidence="2">
    <location>
        <begin position="340"/>
        <end position="400"/>
    </location>
</feature>
<organism evidence="4 5">
    <name type="scientific">Liparis tanakae</name>
    <name type="common">Tanaka's snailfish</name>
    <dbReference type="NCBI Taxonomy" id="230148"/>
    <lineage>
        <taxon>Eukaryota</taxon>
        <taxon>Metazoa</taxon>
        <taxon>Chordata</taxon>
        <taxon>Craniata</taxon>
        <taxon>Vertebrata</taxon>
        <taxon>Euteleostomi</taxon>
        <taxon>Actinopterygii</taxon>
        <taxon>Neopterygii</taxon>
        <taxon>Teleostei</taxon>
        <taxon>Neoteleostei</taxon>
        <taxon>Acanthomorphata</taxon>
        <taxon>Eupercaria</taxon>
        <taxon>Perciformes</taxon>
        <taxon>Cottioidei</taxon>
        <taxon>Cottales</taxon>
        <taxon>Liparidae</taxon>
        <taxon>Liparis</taxon>
    </lineage>
</organism>
<feature type="compositionally biased region" description="Pro residues" evidence="2">
    <location>
        <begin position="107"/>
        <end position="119"/>
    </location>
</feature>
<feature type="compositionally biased region" description="Basic and acidic residues" evidence="2">
    <location>
        <begin position="83"/>
        <end position="104"/>
    </location>
</feature>
<evidence type="ECO:0000313" key="4">
    <source>
        <dbReference type="EMBL" id="TNN47264.1"/>
    </source>
</evidence>
<proteinExistence type="predicted"/>
<dbReference type="PANTHER" id="PTHR15012">
    <property type="entry name" value="APICAL PROTEIN/SHROOM-RELATED"/>
    <property type="match status" value="1"/>
</dbReference>
<evidence type="ECO:0000259" key="3">
    <source>
        <dbReference type="PROSITE" id="PS51306"/>
    </source>
</evidence>
<name>A0A4Z2G320_9TELE</name>
<dbReference type="OrthoDB" id="10063560at2759"/>
<feature type="region of interest" description="Disordered" evidence="2">
    <location>
        <begin position="1"/>
        <end position="43"/>
    </location>
</feature>
<feature type="compositionally biased region" description="Basic and acidic residues" evidence="2">
    <location>
        <begin position="851"/>
        <end position="860"/>
    </location>
</feature>
<accession>A0A4Z2G320</accession>